<gene>
    <name evidence="3" type="ORF">I9W82_002624</name>
</gene>
<dbReference type="GO" id="GO:0005655">
    <property type="term" value="C:nucleolar ribonuclease P complex"/>
    <property type="evidence" value="ECO:0007669"/>
    <property type="project" value="InterPro"/>
</dbReference>
<evidence type="ECO:0000313" key="3">
    <source>
        <dbReference type="EMBL" id="KAG5420743.1"/>
    </source>
</evidence>
<sequence length="247" mass="27672">MVTLDYKSGKIIPVSAFILLQPEPSSLQMQTSPRLCPPIWSPPLSSMPHTSSPTFQNSDFAFQGLMVPVLNIDQELSVQCKESPLKRQSHPPTWYNSPISPPAPSPFKSDKKEVVVLSKSGDLSSCEDTSSDDIVIQIHSSNPIVHQDESKLKEYEQVDVDLITWRTIIMTSLNRMYGMIGESSPFDIPVKPSLKSIVLKIQTEDEEKFNNSFLSYTFNLNKYTDMDVNAYIKILKKGHHVGLVVGT</sequence>
<dbReference type="PANTHER" id="PTHR28173:SF1">
    <property type="entry name" value="RIBONUCLEASES P_MRP PROTEIN SUBUNIT POP8"/>
    <property type="match status" value="1"/>
</dbReference>
<dbReference type="GeneID" id="93651253"/>
<evidence type="ECO:0000256" key="1">
    <source>
        <dbReference type="SAM" id="MobiDB-lite"/>
    </source>
</evidence>
<dbReference type="GO" id="GO:0008033">
    <property type="term" value="P:tRNA processing"/>
    <property type="evidence" value="ECO:0007669"/>
    <property type="project" value="InterPro"/>
</dbReference>
<feature type="domain" description="Ribonucleases P/MRP subunit Pop8-like" evidence="2">
    <location>
        <begin position="155"/>
        <end position="216"/>
    </location>
</feature>
<dbReference type="Pfam" id="PF20976">
    <property type="entry name" value="Pop8"/>
    <property type="match status" value="1"/>
</dbReference>
<dbReference type="GO" id="GO:0000171">
    <property type="term" value="F:ribonuclease MRP activity"/>
    <property type="evidence" value="ECO:0007669"/>
    <property type="project" value="TreeGrafter"/>
</dbReference>
<dbReference type="Proteomes" id="UP000669133">
    <property type="component" value="Unassembled WGS sequence"/>
</dbReference>
<dbReference type="GO" id="GO:0034965">
    <property type="term" value="P:intronic box C/D snoRNA processing"/>
    <property type="evidence" value="ECO:0007669"/>
    <property type="project" value="TreeGrafter"/>
</dbReference>
<dbReference type="PANTHER" id="PTHR28173">
    <property type="entry name" value="RIBONUCLEASES P/MRP PROTEIN SUBUNIT POP8"/>
    <property type="match status" value="1"/>
</dbReference>
<dbReference type="AlphaFoldDB" id="A0A8H8DBT0"/>
<reference evidence="3 4" key="1">
    <citation type="submission" date="2020-12" db="EMBL/GenBank/DDBJ databases">
        <title>Effect of drift, selection, and recombination on the evolution of hybrid genomes in Candida yeast pathogens.</title>
        <authorList>
            <person name="Mixao V."/>
            <person name="Ksiezopolska E."/>
            <person name="Saus E."/>
            <person name="Boekhout T."/>
            <person name="Gacser A."/>
            <person name="Gabaldon T."/>
        </authorList>
    </citation>
    <scope>NUCLEOTIDE SEQUENCE [LARGE SCALE GENOMIC DNA]</scope>
    <source>
        <strain evidence="3 4">BP57</strain>
    </source>
</reference>
<name>A0A8H8DBT0_9ASCO</name>
<keyword evidence="4" id="KW-1185">Reference proteome</keyword>
<evidence type="ECO:0000259" key="2">
    <source>
        <dbReference type="Pfam" id="PF20976"/>
    </source>
</evidence>
<dbReference type="GO" id="GO:0000172">
    <property type="term" value="C:ribonuclease MRP complex"/>
    <property type="evidence" value="ECO:0007669"/>
    <property type="project" value="InterPro"/>
</dbReference>
<dbReference type="RefSeq" id="XP_067549859.1">
    <property type="nucleotide sequence ID" value="XM_067691500.1"/>
</dbReference>
<dbReference type="GO" id="GO:0000294">
    <property type="term" value="P:nuclear-transcribed mRNA catabolic process, RNase MRP-dependent"/>
    <property type="evidence" value="ECO:0007669"/>
    <property type="project" value="TreeGrafter"/>
</dbReference>
<dbReference type="EMBL" id="JAEOAQ010000002">
    <property type="protein sequence ID" value="KAG5420743.1"/>
    <property type="molecule type" value="Genomic_DNA"/>
</dbReference>
<comment type="caution">
    <text evidence="3">The sequence shown here is derived from an EMBL/GenBank/DDBJ whole genome shotgun (WGS) entry which is preliminary data.</text>
</comment>
<dbReference type="GO" id="GO:0004526">
    <property type="term" value="F:ribonuclease P activity"/>
    <property type="evidence" value="ECO:0007669"/>
    <property type="project" value="TreeGrafter"/>
</dbReference>
<feature type="region of interest" description="Disordered" evidence="1">
    <location>
        <begin position="81"/>
        <end position="107"/>
    </location>
</feature>
<organism evidence="3 4">
    <name type="scientific">Candida metapsilosis</name>
    <dbReference type="NCBI Taxonomy" id="273372"/>
    <lineage>
        <taxon>Eukaryota</taxon>
        <taxon>Fungi</taxon>
        <taxon>Dikarya</taxon>
        <taxon>Ascomycota</taxon>
        <taxon>Saccharomycotina</taxon>
        <taxon>Pichiomycetes</taxon>
        <taxon>Debaryomycetaceae</taxon>
        <taxon>Candida/Lodderomyces clade</taxon>
        <taxon>Candida</taxon>
    </lineage>
</organism>
<evidence type="ECO:0000313" key="4">
    <source>
        <dbReference type="Proteomes" id="UP000669133"/>
    </source>
</evidence>
<dbReference type="InterPro" id="IPR020347">
    <property type="entry name" value="Pop8"/>
</dbReference>
<protein>
    <recommendedName>
        <fullName evidence="2">Ribonucleases P/MRP subunit Pop8-like domain-containing protein</fullName>
    </recommendedName>
</protein>
<dbReference type="OrthoDB" id="4077720at2759"/>
<accession>A0A8H8DBT0</accession>
<proteinExistence type="predicted"/>
<dbReference type="InterPro" id="IPR049128">
    <property type="entry name" value="Pop8-like_dom"/>
</dbReference>